<keyword evidence="4 9" id="KW-0812">Transmembrane</keyword>
<dbReference type="AlphaFoldDB" id="A0A5J4Z549"/>
<dbReference type="Proteomes" id="UP000324585">
    <property type="component" value="Unassembled WGS sequence"/>
</dbReference>
<keyword evidence="3" id="KW-0813">Transport</keyword>
<dbReference type="GO" id="GO:0140359">
    <property type="term" value="F:ABC-type transporter activity"/>
    <property type="evidence" value="ECO:0007669"/>
    <property type="project" value="InterPro"/>
</dbReference>
<reference evidence="13" key="1">
    <citation type="journal article" date="2019" name="Nat. Commun.">
        <title>Expansion of phycobilisome linker gene families in mesophilic red algae.</title>
        <authorList>
            <person name="Lee J."/>
            <person name="Kim D."/>
            <person name="Bhattacharya D."/>
            <person name="Yoon H.S."/>
        </authorList>
    </citation>
    <scope>NUCLEOTIDE SEQUENCE [LARGE SCALE GENOMIC DNA]</scope>
    <source>
        <strain evidence="13">CCMP 1328</strain>
    </source>
</reference>
<evidence type="ECO:0000259" key="11">
    <source>
        <dbReference type="PROSITE" id="PS50929"/>
    </source>
</evidence>
<evidence type="ECO:0000256" key="9">
    <source>
        <dbReference type="SAM" id="Phobius"/>
    </source>
</evidence>
<evidence type="ECO:0000313" key="13">
    <source>
        <dbReference type="Proteomes" id="UP000324585"/>
    </source>
</evidence>
<proteinExistence type="inferred from homology"/>
<dbReference type="InterPro" id="IPR011527">
    <property type="entry name" value="ABC1_TM_dom"/>
</dbReference>
<evidence type="ECO:0000256" key="7">
    <source>
        <dbReference type="ARBA" id="ARBA00022989"/>
    </source>
</evidence>
<feature type="transmembrane region" description="Helical" evidence="9">
    <location>
        <begin position="295"/>
        <end position="313"/>
    </location>
</feature>
<dbReference type="GO" id="GO:0016887">
    <property type="term" value="F:ATP hydrolysis activity"/>
    <property type="evidence" value="ECO:0007669"/>
    <property type="project" value="InterPro"/>
</dbReference>
<keyword evidence="13" id="KW-1185">Reference proteome</keyword>
<keyword evidence="7 9" id="KW-1133">Transmembrane helix</keyword>
<organism evidence="12 13">
    <name type="scientific">Porphyridium purpureum</name>
    <name type="common">Red alga</name>
    <name type="synonym">Porphyridium cruentum</name>
    <dbReference type="NCBI Taxonomy" id="35688"/>
    <lineage>
        <taxon>Eukaryota</taxon>
        <taxon>Rhodophyta</taxon>
        <taxon>Bangiophyceae</taxon>
        <taxon>Porphyridiales</taxon>
        <taxon>Porphyridiaceae</taxon>
        <taxon>Porphyridium</taxon>
    </lineage>
</organism>
<dbReference type="SUPFAM" id="SSF52540">
    <property type="entry name" value="P-loop containing nucleoside triphosphate hydrolases"/>
    <property type="match status" value="1"/>
</dbReference>
<evidence type="ECO:0000256" key="2">
    <source>
        <dbReference type="ARBA" id="ARBA00014334"/>
    </source>
</evidence>
<keyword evidence="6" id="KW-0067">ATP-binding</keyword>
<feature type="transmembrane region" description="Helical" evidence="9">
    <location>
        <begin position="99"/>
        <end position="121"/>
    </location>
</feature>
<dbReference type="Gene3D" id="3.40.50.300">
    <property type="entry name" value="P-loop containing nucleotide triphosphate hydrolases"/>
    <property type="match status" value="1"/>
</dbReference>
<dbReference type="GO" id="GO:0016020">
    <property type="term" value="C:membrane"/>
    <property type="evidence" value="ECO:0007669"/>
    <property type="project" value="InterPro"/>
</dbReference>
<dbReference type="EMBL" id="VRMN01000001">
    <property type="protein sequence ID" value="KAA8498816.1"/>
    <property type="molecule type" value="Genomic_DNA"/>
</dbReference>
<dbReference type="Pfam" id="PF06472">
    <property type="entry name" value="ABC_membrane_2"/>
    <property type="match status" value="1"/>
</dbReference>
<dbReference type="OrthoDB" id="422637at2759"/>
<dbReference type="InterPro" id="IPR017871">
    <property type="entry name" value="ABC_transporter-like_CS"/>
</dbReference>
<evidence type="ECO:0000259" key="10">
    <source>
        <dbReference type="PROSITE" id="PS50893"/>
    </source>
</evidence>
<sequence>MWSPKEVWRAVKALFRRGPERIWIASAHMDKKTIERTSPIRLWTLLLKCLVPFLVDSKRGRRECFLVLFLMVLNTVATVGLSFITKETWDALSQYDHERFIACTLIFVILILVGDPIYVFYKFRARILGVIWRQWLSTKMLDMYYTQRGYYALEAEPEIDNPDQRMSQDVKNFTELSVRFITEVSTSAIDIFAFSFILMRIYMPLFFFLLAYTMVGSCAGFIIGRKLIILNFYNLMSEADLRYSLMRVRENCESIAFFRGEARERYSNLKYLMIAIDNDVAVFSWQRNLDYFLQFYVYLVQVVPVLMLAPMYFDKHVSLGSMQQAWAAFNAVLRDMSVIVLNFDSVSEMSAALDRIGEFLEYIEERQKRRADRKQMRAIDVLDFGESASSKSAAGVDESREGVVQDGAVVTPRSRPSMERRSSYMPQATRSDYISLVQDPSVPMMHLERVTLTTPGEGAIPRVLIRDLELNLPARSRLLVVGPSGAGKSSLLRAIAGLWDTGSGTIRVNVLDNAFFLPQRPYCTFGSLRDQVTYPMDHMEYSHLGTDFIDARIEHFLAQCNLPRLIERVGGLNAQRNWARMLSLGEQQRVAFARMLLSQELNRAKFVLLDEASSALDPHSEALMYNLMVPPFVSVGHRPSLIMYHDVMLRILGEGEWRVELITDAHREAARRAAEFIF</sequence>
<dbReference type="CDD" id="cd03223">
    <property type="entry name" value="ABCD_peroxisomal_ALDP"/>
    <property type="match status" value="1"/>
</dbReference>
<dbReference type="PROSITE" id="PS00211">
    <property type="entry name" value="ABC_TRANSPORTER_1"/>
    <property type="match status" value="1"/>
</dbReference>
<dbReference type="InterPro" id="IPR050835">
    <property type="entry name" value="ABC_transporter_sub-D"/>
</dbReference>
<evidence type="ECO:0000256" key="1">
    <source>
        <dbReference type="ARBA" id="ARBA00008575"/>
    </source>
</evidence>
<feature type="transmembrane region" description="Helical" evidence="9">
    <location>
        <begin position="64"/>
        <end position="84"/>
    </location>
</feature>
<dbReference type="OMA" id="LGTFREC"/>
<feature type="transmembrane region" description="Helical" evidence="9">
    <location>
        <begin position="180"/>
        <end position="199"/>
    </location>
</feature>
<dbReference type="SMART" id="SM00382">
    <property type="entry name" value="AAA"/>
    <property type="match status" value="1"/>
</dbReference>
<comment type="similarity">
    <text evidence="1">Belongs to the ABC transporter superfamily. ABCD family. Peroxisomal fatty acyl CoA transporter (TC 3.A.1.203) subfamily.</text>
</comment>
<dbReference type="SUPFAM" id="SSF90123">
    <property type="entry name" value="ABC transporter transmembrane region"/>
    <property type="match status" value="1"/>
</dbReference>
<dbReference type="InterPro" id="IPR003439">
    <property type="entry name" value="ABC_transporter-like_ATP-bd"/>
</dbReference>
<dbReference type="GO" id="GO:0005524">
    <property type="term" value="F:ATP binding"/>
    <property type="evidence" value="ECO:0007669"/>
    <property type="project" value="UniProtKB-KW"/>
</dbReference>
<dbReference type="PANTHER" id="PTHR11384:SF59">
    <property type="entry name" value="LYSOSOMAL COBALAMIN TRANSPORTER ABCD4"/>
    <property type="match status" value="1"/>
</dbReference>
<keyword evidence="5" id="KW-0547">Nucleotide-binding</keyword>
<dbReference type="PANTHER" id="PTHR11384">
    <property type="entry name" value="ATP-BINDING CASSETTE, SUB-FAMILY D MEMBER"/>
    <property type="match status" value="1"/>
</dbReference>
<dbReference type="InterPro" id="IPR027417">
    <property type="entry name" value="P-loop_NTPase"/>
</dbReference>
<feature type="domain" description="ABC transmembrane type-1" evidence="11">
    <location>
        <begin position="65"/>
        <end position="348"/>
    </location>
</feature>
<evidence type="ECO:0000256" key="6">
    <source>
        <dbReference type="ARBA" id="ARBA00022840"/>
    </source>
</evidence>
<feature type="domain" description="ABC transporter" evidence="10">
    <location>
        <begin position="445"/>
        <end position="677"/>
    </location>
</feature>
<dbReference type="InterPro" id="IPR003593">
    <property type="entry name" value="AAA+_ATPase"/>
</dbReference>
<evidence type="ECO:0000256" key="8">
    <source>
        <dbReference type="ARBA" id="ARBA00023136"/>
    </source>
</evidence>
<dbReference type="PROSITE" id="PS50929">
    <property type="entry name" value="ABC_TM1F"/>
    <property type="match status" value="1"/>
</dbReference>
<protein>
    <recommendedName>
        <fullName evidence="2">Probable ATP-dependent transporter ycf16</fullName>
    </recommendedName>
</protein>
<evidence type="ECO:0000256" key="3">
    <source>
        <dbReference type="ARBA" id="ARBA00022448"/>
    </source>
</evidence>
<dbReference type="PROSITE" id="PS50893">
    <property type="entry name" value="ABC_TRANSPORTER_2"/>
    <property type="match status" value="1"/>
</dbReference>
<feature type="transmembrane region" description="Helical" evidence="9">
    <location>
        <begin position="205"/>
        <end position="224"/>
    </location>
</feature>
<evidence type="ECO:0000256" key="5">
    <source>
        <dbReference type="ARBA" id="ARBA00022741"/>
    </source>
</evidence>
<dbReference type="InterPro" id="IPR036640">
    <property type="entry name" value="ABC1_TM_sf"/>
</dbReference>
<keyword evidence="8 9" id="KW-0472">Membrane</keyword>
<evidence type="ECO:0000313" key="12">
    <source>
        <dbReference type="EMBL" id="KAA8498816.1"/>
    </source>
</evidence>
<dbReference type="Pfam" id="PF00005">
    <property type="entry name" value="ABC_tran"/>
    <property type="match status" value="1"/>
</dbReference>
<accession>A0A5J4Z549</accession>
<comment type="caution">
    <text evidence="12">The sequence shown here is derived from an EMBL/GenBank/DDBJ whole genome shotgun (WGS) entry which is preliminary data.</text>
</comment>
<name>A0A5J4Z549_PORPP</name>
<dbReference type="Gene3D" id="1.20.1560.10">
    <property type="entry name" value="ABC transporter type 1, transmembrane domain"/>
    <property type="match status" value="1"/>
</dbReference>
<gene>
    <name evidence="12" type="ORF">FVE85_6401</name>
</gene>
<evidence type="ECO:0000256" key="4">
    <source>
        <dbReference type="ARBA" id="ARBA00022692"/>
    </source>
</evidence>